<dbReference type="UniPathway" id="UPA00665"/>
<dbReference type="InterPro" id="IPR001872">
    <property type="entry name" value="Peptidase_A8"/>
</dbReference>
<dbReference type="PANTHER" id="PTHR33695">
    <property type="entry name" value="LIPOPROTEIN SIGNAL PEPTIDASE"/>
    <property type="match status" value="1"/>
</dbReference>
<comment type="catalytic activity">
    <reaction evidence="9 10">
        <text>Release of signal peptides from bacterial membrane prolipoproteins. Hydrolyzes -Xaa-Yaa-Zaa-|-(S,diacylglyceryl)Cys-, in which Xaa is hydrophobic (preferably Leu), and Yaa (Ala or Ser) and Zaa (Gly or Ala) have small, neutral side chains.</text>
        <dbReference type="EC" id="3.4.23.36"/>
    </reaction>
</comment>
<organism evidence="12 13">
    <name type="scientific">Formosa maritima</name>
    <dbReference type="NCBI Taxonomy" id="2592046"/>
    <lineage>
        <taxon>Bacteria</taxon>
        <taxon>Pseudomonadati</taxon>
        <taxon>Bacteroidota</taxon>
        <taxon>Flavobacteriia</taxon>
        <taxon>Flavobacteriales</taxon>
        <taxon>Flavobacteriaceae</taxon>
        <taxon>Formosa</taxon>
    </lineage>
</organism>
<gene>
    <name evidence="9 12" type="primary">lspA</name>
    <name evidence="12" type="ORF">FVF61_04280</name>
</gene>
<feature type="active site" evidence="9">
    <location>
        <position position="122"/>
    </location>
</feature>
<evidence type="ECO:0000256" key="5">
    <source>
        <dbReference type="ARBA" id="ARBA00022750"/>
    </source>
</evidence>
<feature type="transmembrane region" description="Helical" evidence="9">
    <location>
        <begin position="135"/>
        <end position="156"/>
    </location>
</feature>
<evidence type="ECO:0000256" key="7">
    <source>
        <dbReference type="ARBA" id="ARBA00022989"/>
    </source>
</evidence>
<evidence type="ECO:0000256" key="8">
    <source>
        <dbReference type="ARBA" id="ARBA00023136"/>
    </source>
</evidence>
<evidence type="ECO:0000313" key="12">
    <source>
        <dbReference type="EMBL" id="TYA58036.1"/>
    </source>
</evidence>
<dbReference type="NCBIfam" id="TIGR00077">
    <property type="entry name" value="lspA"/>
    <property type="match status" value="1"/>
</dbReference>
<dbReference type="EMBL" id="VSFC01000020">
    <property type="protein sequence ID" value="TYA58036.1"/>
    <property type="molecule type" value="Genomic_DNA"/>
</dbReference>
<dbReference type="EC" id="3.4.23.36" evidence="9"/>
<proteinExistence type="inferred from homology"/>
<keyword evidence="3 9" id="KW-0645">Protease</keyword>
<evidence type="ECO:0000313" key="13">
    <source>
        <dbReference type="Proteomes" id="UP000324550"/>
    </source>
</evidence>
<evidence type="ECO:0000256" key="11">
    <source>
        <dbReference type="RuleBase" id="RU004181"/>
    </source>
</evidence>
<comment type="function">
    <text evidence="9 10">This protein specifically catalyzes the removal of signal peptides from prolipoproteins.</text>
</comment>
<comment type="pathway">
    <text evidence="9">Protein modification; lipoprotein biosynthesis (signal peptide cleavage).</text>
</comment>
<evidence type="ECO:0000256" key="4">
    <source>
        <dbReference type="ARBA" id="ARBA00022692"/>
    </source>
</evidence>
<keyword evidence="5 9" id="KW-0064">Aspartyl protease</keyword>
<dbReference type="Pfam" id="PF01252">
    <property type="entry name" value="Peptidase_A8"/>
    <property type="match status" value="1"/>
</dbReference>
<protein>
    <recommendedName>
        <fullName evidence="9">Lipoprotein signal peptidase</fullName>
        <ecNumber evidence="9">3.4.23.36</ecNumber>
    </recommendedName>
    <alternativeName>
        <fullName evidence="9">Prolipoprotein signal peptidase</fullName>
    </alternativeName>
    <alternativeName>
        <fullName evidence="9">Signal peptidase II</fullName>
        <shortName evidence="9">SPase II</shortName>
    </alternativeName>
</protein>
<dbReference type="OrthoDB" id="9810259at2"/>
<sequence length="165" mass="18163">MKLSRNSFIVLLIVLNIALDQISKVLTRLYVTPGSETPIIRDFFTLHNVENSGAFLGMGSDLNPTLRIIFLLILPILVLGYVTVHIIKNKELDKLSLIGFCCIVGGGIANVYDRIVYGSVTDFFHIDLGGVFKTGIFNLADMSVMLGLGLLLFAGFKNKKEIKKA</sequence>
<evidence type="ECO:0000256" key="10">
    <source>
        <dbReference type="RuleBase" id="RU000594"/>
    </source>
</evidence>
<feature type="transmembrane region" description="Helical" evidence="9">
    <location>
        <begin position="65"/>
        <end position="84"/>
    </location>
</feature>
<keyword evidence="7 9" id="KW-1133">Transmembrane helix</keyword>
<keyword evidence="4 9" id="KW-0812">Transmembrane</keyword>
<keyword evidence="8 9" id="KW-0472">Membrane</keyword>
<dbReference type="PROSITE" id="PS00855">
    <property type="entry name" value="SPASE_II"/>
    <property type="match status" value="1"/>
</dbReference>
<dbReference type="GO" id="GO:0004190">
    <property type="term" value="F:aspartic-type endopeptidase activity"/>
    <property type="evidence" value="ECO:0007669"/>
    <property type="project" value="UniProtKB-UniRule"/>
</dbReference>
<dbReference type="AlphaFoldDB" id="A0A5D0GGM0"/>
<feature type="transmembrane region" description="Helical" evidence="9">
    <location>
        <begin position="96"/>
        <end position="115"/>
    </location>
</feature>
<comment type="similarity">
    <text evidence="1 9 11">Belongs to the peptidase A8 family.</text>
</comment>
<evidence type="ECO:0000256" key="1">
    <source>
        <dbReference type="ARBA" id="ARBA00006139"/>
    </source>
</evidence>
<name>A0A5D0GGM0_9FLAO</name>
<dbReference type="Proteomes" id="UP000324550">
    <property type="component" value="Unassembled WGS sequence"/>
</dbReference>
<dbReference type="HAMAP" id="MF_00161">
    <property type="entry name" value="LspA"/>
    <property type="match status" value="1"/>
</dbReference>
<keyword evidence="2 9" id="KW-1003">Cell membrane</keyword>
<reference evidence="12 13" key="1">
    <citation type="submission" date="2019-08" db="EMBL/GenBank/DDBJ databases">
        <title>Formosa sediminis sp. nov., isolated from marine sediment.</title>
        <authorList>
            <person name="Cao W.R."/>
        </authorList>
    </citation>
    <scope>NUCLEOTIDE SEQUENCE [LARGE SCALE GENOMIC DNA]</scope>
    <source>
        <strain evidence="12 13">1494</strain>
    </source>
</reference>
<dbReference type="GO" id="GO:0005886">
    <property type="term" value="C:plasma membrane"/>
    <property type="evidence" value="ECO:0007669"/>
    <property type="project" value="UniProtKB-SubCell"/>
</dbReference>
<evidence type="ECO:0000256" key="6">
    <source>
        <dbReference type="ARBA" id="ARBA00022801"/>
    </source>
</evidence>
<dbReference type="PRINTS" id="PR00781">
    <property type="entry name" value="LIPOSIGPTASE"/>
</dbReference>
<comment type="caution">
    <text evidence="12">The sequence shown here is derived from an EMBL/GenBank/DDBJ whole genome shotgun (WGS) entry which is preliminary data.</text>
</comment>
<feature type="active site" evidence="9">
    <location>
        <position position="141"/>
    </location>
</feature>
<comment type="caution">
    <text evidence="9">Lacks conserved residue(s) required for the propagation of feature annotation.</text>
</comment>
<evidence type="ECO:0000256" key="9">
    <source>
        <dbReference type="HAMAP-Rule" id="MF_00161"/>
    </source>
</evidence>
<keyword evidence="13" id="KW-1185">Reference proteome</keyword>
<dbReference type="PANTHER" id="PTHR33695:SF1">
    <property type="entry name" value="LIPOPROTEIN SIGNAL PEPTIDASE"/>
    <property type="match status" value="1"/>
</dbReference>
<evidence type="ECO:0000256" key="2">
    <source>
        <dbReference type="ARBA" id="ARBA00022475"/>
    </source>
</evidence>
<accession>A0A5D0GGM0</accession>
<keyword evidence="6 9" id="KW-0378">Hydrolase</keyword>
<comment type="subcellular location">
    <subcellularLocation>
        <location evidence="9">Cell membrane</location>
        <topology evidence="9">Multi-pass membrane protein</topology>
    </subcellularLocation>
</comment>
<evidence type="ECO:0000256" key="3">
    <source>
        <dbReference type="ARBA" id="ARBA00022670"/>
    </source>
</evidence>
<dbReference type="RefSeq" id="WP_148453724.1">
    <property type="nucleotide sequence ID" value="NZ_VSFC01000020.1"/>
</dbReference>
<dbReference type="GO" id="GO:0006508">
    <property type="term" value="P:proteolysis"/>
    <property type="evidence" value="ECO:0007669"/>
    <property type="project" value="UniProtKB-KW"/>
</dbReference>